<evidence type="ECO:0000313" key="6">
    <source>
        <dbReference type="EMBL" id="TQR12953.1"/>
    </source>
</evidence>
<comment type="caution">
    <text evidence="6">The sequence shown here is derived from an EMBL/GenBank/DDBJ whole genome shotgun (WGS) entry which is preliminary data.</text>
</comment>
<dbReference type="SUPFAM" id="SSF55781">
    <property type="entry name" value="GAF domain-like"/>
    <property type="match status" value="1"/>
</dbReference>
<keyword evidence="2" id="KW-0238">DNA-binding</keyword>
<dbReference type="PANTHER" id="PTHR30136">
    <property type="entry name" value="HELIX-TURN-HELIX TRANSCRIPTIONAL REGULATOR, ICLR FAMILY"/>
    <property type="match status" value="1"/>
</dbReference>
<evidence type="ECO:0000256" key="2">
    <source>
        <dbReference type="ARBA" id="ARBA00023125"/>
    </source>
</evidence>
<keyword evidence="7" id="KW-1185">Reference proteome</keyword>
<dbReference type="Pfam" id="PF09339">
    <property type="entry name" value="HTH_IclR"/>
    <property type="match status" value="1"/>
</dbReference>
<feature type="domain" description="HTH iclR-type" evidence="4">
    <location>
        <begin position="1"/>
        <end position="61"/>
    </location>
</feature>
<keyword evidence="1" id="KW-0805">Transcription regulation</keyword>
<sequence>MSAEKTLDILDQFDFETRALSVPELAERLQQPQSSVYRHMRVLKERGYIIEYSPGLYSLGYNFLKLARIVKMDIDLPVISQAAMRELTRSTGETSILLVPSNLQAVCLAAVPSGHPIKVSSEQGNIVPLYGGASSKALLAHMGDKIVEDLFKSGMVMKHTDYTIQDLDEMLKHLADIREKGYSFSVSEIDEGVISYGMPIFDSDRKLVASLSVAGPKERMEKNESQEIINEIQQAVEKIEKQL</sequence>
<dbReference type="InterPro" id="IPR011991">
    <property type="entry name" value="ArsR-like_HTH"/>
</dbReference>
<evidence type="ECO:0000313" key="7">
    <source>
        <dbReference type="Proteomes" id="UP000318937"/>
    </source>
</evidence>
<dbReference type="AlphaFoldDB" id="A0A544T667"/>
<dbReference type="Pfam" id="PF01614">
    <property type="entry name" value="IclR_C"/>
    <property type="match status" value="1"/>
</dbReference>
<dbReference type="SUPFAM" id="SSF46785">
    <property type="entry name" value="Winged helix' DNA-binding domain"/>
    <property type="match status" value="1"/>
</dbReference>
<dbReference type="PANTHER" id="PTHR30136:SF24">
    <property type="entry name" value="HTH-TYPE TRANSCRIPTIONAL REPRESSOR ALLR"/>
    <property type="match status" value="1"/>
</dbReference>
<keyword evidence="3" id="KW-0804">Transcription</keyword>
<organism evidence="6 7">
    <name type="scientific">Psychrobacillus soli</name>
    <dbReference type="NCBI Taxonomy" id="1543965"/>
    <lineage>
        <taxon>Bacteria</taxon>
        <taxon>Bacillati</taxon>
        <taxon>Bacillota</taxon>
        <taxon>Bacilli</taxon>
        <taxon>Bacillales</taxon>
        <taxon>Bacillaceae</taxon>
        <taxon>Psychrobacillus</taxon>
    </lineage>
</organism>
<accession>A0A544T667</accession>
<dbReference type="GO" id="GO:0003677">
    <property type="term" value="F:DNA binding"/>
    <property type="evidence" value="ECO:0007669"/>
    <property type="project" value="UniProtKB-KW"/>
</dbReference>
<dbReference type="GO" id="GO:0003700">
    <property type="term" value="F:DNA-binding transcription factor activity"/>
    <property type="evidence" value="ECO:0007669"/>
    <property type="project" value="TreeGrafter"/>
</dbReference>
<dbReference type="Gene3D" id="3.30.450.40">
    <property type="match status" value="1"/>
</dbReference>
<dbReference type="SMART" id="SM00346">
    <property type="entry name" value="HTH_ICLR"/>
    <property type="match status" value="1"/>
</dbReference>
<reference evidence="6 7" key="1">
    <citation type="submission" date="2019-05" db="EMBL/GenBank/DDBJ databases">
        <title>Psychrobacillus vulpis sp. nov., a new species isolated from feces of a red fox that inhabits in The Tablas de Daimiel Natural Park, Albacete, Spain.</title>
        <authorList>
            <person name="Rodriguez M."/>
            <person name="Reina J.C."/>
            <person name="Bejar V."/>
            <person name="Llamas I."/>
        </authorList>
    </citation>
    <scope>NUCLEOTIDE SEQUENCE [LARGE SCALE GENOMIC DNA]</scope>
    <source>
        <strain evidence="6 7">NHI-2</strain>
    </source>
</reference>
<dbReference type="Proteomes" id="UP000318937">
    <property type="component" value="Unassembled WGS sequence"/>
</dbReference>
<name>A0A544T667_9BACI</name>
<dbReference type="InterPro" id="IPR036388">
    <property type="entry name" value="WH-like_DNA-bd_sf"/>
</dbReference>
<evidence type="ECO:0000259" key="5">
    <source>
        <dbReference type="PROSITE" id="PS51078"/>
    </source>
</evidence>
<proteinExistence type="predicted"/>
<dbReference type="Gene3D" id="1.10.10.10">
    <property type="entry name" value="Winged helix-like DNA-binding domain superfamily/Winged helix DNA-binding domain"/>
    <property type="match status" value="1"/>
</dbReference>
<evidence type="ECO:0000256" key="3">
    <source>
        <dbReference type="ARBA" id="ARBA00023163"/>
    </source>
</evidence>
<protein>
    <submittedName>
        <fullName evidence="6">IclR family transcriptional regulator</fullName>
    </submittedName>
</protein>
<dbReference type="PROSITE" id="PS51077">
    <property type="entry name" value="HTH_ICLR"/>
    <property type="match status" value="1"/>
</dbReference>
<dbReference type="InterPro" id="IPR029016">
    <property type="entry name" value="GAF-like_dom_sf"/>
</dbReference>
<dbReference type="OrthoDB" id="9778379at2"/>
<dbReference type="InterPro" id="IPR005471">
    <property type="entry name" value="Tscrpt_reg_IclR_N"/>
</dbReference>
<evidence type="ECO:0000256" key="1">
    <source>
        <dbReference type="ARBA" id="ARBA00023015"/>
    </source>
</evidence>
<dbReference type="InterPro" id="IPR036390">
    <property type="entry name" value="WH_DNA-bd_sf"/>
</dbReference>
<dbReference type="EMBL" id="VDGG01000025">
    <property type="protein sequence ID" value="TQR12953.1"/>
    <property type="molecule type" value="Genomic_DNA"/>
</dbReference>
<dbReference type="CDD" id="cd00090">
    <property type="entry name" value="HTH_ARSR"/>
    <property type="match status" value="1"/>
</dbReference>
<dbReference type="InterPro" id="IPR014757">
    <property type="entry name" value="Tscrpt_reg_IclR_C"/>
</dbReference>
<feature type="domain" description="IclR-ED" evidence="5">
    <location>
        <begin position="62"/>
        <end position="243"/>
    </location>
</feature>
<evidence type="ECO:0000259" key="4">
    <source>
        <dbReference type="PROSITE" id="PS51077"/>
    </source>
</evidence>
<dbReference type="InterPro" id="IPR050707">
    <property type="entry name" value="HTH_MetabolicPath_Reg"/>
</dbReference>
<dbReference type="RefSeq" id="WP_142607800.1">
    <property type="nucleotide sequence ID" value="NZ_VDGG01000025.1"/>
</dbReference>
<dbReference type="GO" id="GO:0045892">
    <property type="term" value="P:negative regulation of DNA-templated transcription"/>
    <property type="evidence" value="ECO:0007669"/>
    <property type="project" value="TreeGrafter"/>
</dbReference>
<dbReference type="PROSITE" id="PS51078">
    <property type="entry name" value="ICLR_ED"/>
    <property type="match status" value="1"/>
</dbReference>
<gene>
    <name evidence="6" type="ORF">FG383_12895</name>
</gene>